<organism evidence="3 4">
    <name type="scientific">Candidatus Thiodiazotropha endolucinida</name>
    <dbReference type="NCBI Taxonomy" id="1655433"/>
    <lineage>
        <taxon>Bacteria</taxon>
        <taxon>Pseudomonadati</taxon>
        <taxon>Pseudomonadota</taxon>
        <taxon>Gammaproteobacteria</taxon>
        <taxon>Chromatiales</taxon>
        <taxon>Sedimenticolaceae</taxon>
        <taxon>Candidatus Thiodiazotropha</taxon>
    </lineage>
</organism>
<evidence type="ECO:0000256" key="1">
    <source>
        <dbReference type="SAM" id="Phobius"/>
    </source>
</evidence>
<proteinExistence type="predicted"/>
<dbReference type="GO" id="GO:0004497">
    <property type="term" value="F:monooxygenase activity"/>
    <property type="evidence" value="ECO:0007669"/>
    <property type="project" value="UniProtKB-KW"/>
</dbReference>
<sequence length="186" mass="20956">MEKSVDPPVTVLVTRRPRPGKEQAFEDYLAGITQAALQHQGHMGTNIFRPSKPGGNYRIIFKFDRRSNLERWEGSAERAEWRAIAEQVSEPRQVETISGLEAWFTLPDCAINVHPPKYKMALVVWMGVFSLVTLLSSLLGPLMSAWPKLLQTIVLTALVVVCLTYAVMPLLTRLFSGWLYAGKDQK</sequence>
<feature type="domain" description="ABM" evidence="2">
    <location>
        <begin position="8"/>
        <end position="82"/>
    </location>
</feature>
<keyword evidence="3" id="KW-0560">Oxidoreductase</keyword>
<dbReference type="RefSeq" id="WP_069121124.1">
    <property type="nucleotide sequence ID" value="NZ_MARB01000002.1"/>
</dbReference>
<evidence type="ECO:0000313" key="3">
    <source>
        <dbReference type="EMBL" id="ODJ89399.1"/>
    </source>
</evidence>
<dbReference type="InterPro" id="IPR007138">
    <property type="entry name" value="ABM_dom"/>
</dbReference>
<accession>A0A7Z0VPI4</accession>
<feature type="transmembrane region" description="Helical" evidence="1">
    <location>
        <begin position="122"/>
        <end position="143"/>
    </location>
</feature>
<dbReference type="Gene3D" id="3.30.70.100">
    <property type="match status" value="1"/>
</dbReference>
<dbReference type="OrthoDB" id="1494254at2"/>
<dbReference type="Pfam" id="PF03992">
    <property type="entry name" value="ABM"/>
    <property type="match status" value="1"/>
</dbReference>
<reference evidence="3 4" key="1">
    <citation type="submission" date="2016-06" db="EMBL/GenBank/DDBJ databases">
        <title>Genome sequence of endosymbiont of Candidatus Endolucinida thiodiazotropha.</title>
        <authorList>
            <person name="Poehlein A."/>
            <person name="Koenig S."/>
            <person name="Heiden S.E."/>
            <person name="Thuermer A."/>
            <person name="Voget S."/>
            <person name="Daniel R."/>
            <person name="Markert S."/>
            <person name="Gros O."/>
            <person name="Schweder T."/>
        </authorList>
    </citation>
    <scope>NUCLEOTIDE SEQUENCE [LARGE SCALE GENOMIC DNA]</scope>
    <source>
        <strain evidence="3 4">COS</strain>
    </source>
</reference>
<keyword evidence="1" id="KW-0472">Membrane</keyword>
<dbReference type="SUPFAM" id="SSF54909">
    <property type="entry name" value="Dimeric alpha+beta barrel"/>
    <property type="match status" value="1"/>
</dbReference>
<keyword evidence="1" id="KW-0812">Transmembrane</keyword>
<dbReference type="Proteomes" id="UP000094769">
    <property type="component" value="Unassembled WGS sequence"/>
</dbReference>
<dbReference type="AlphaFoldDB" id="A0A7Z0VPI4"/>
<dbReference type="InterPro" id="IPR038762">
    <property type="entry name" value="ABM_predict"/>
</dbReference>
<dbReference type="EMBL" id="MARB01000002">
    <property type="protein sequence ID" value="ODJ89399.1"/>
    <property type="molecule type" value="Genomic_DNA"/>
</dbReference>
<keyword evidence="1" id="KW-1133">Transmembrane helix</keyword>
<feature type="transmembrane region" description="Helical" evidence="1">
    <location>
        <begin position="149"/>
        <end position="171"/>
    </location>
</feature>
<dbReference type="PANTHER" id="PTHR40057:SF1">
    <property type="entry name" value="SLR1162 PROTEIN"/>
    <property type="match status" value="1"/>
</dbReference>
<comment type="caution">
    <text evidence="3">The sequence shown here is derived from an EMBL/GenBank/DDBJ whole genome shotgun (WGS) entry which is preliminary data.</text>
</comment>
<keyword evidence="4" id="KW-1185">Reference proteome</keyword>
<gene>
    <name evidence="3" type="ORF">CODIS_04980</name>
</gene>
<name>A0A7Z0VPI4_9GAMM</name>
<dbReference type="InterPro" id="IPR011008">
    <property type="entry name" value="Dimeric_a/b-barrel"/>
</dbReference>
<evidence type="ECO:0000313" key="4">
    <source>
        <dbReference type="Proteomes" id="UP000094769"/>
    </source>
</evidence>
<evidence type="ECO:0000259" key="2">
    <source>
        <dbReference type="Pfam" id="PF03992"/>
    </source>
</evidence>
<protein>
    <submittedName>
        <fullName evidence="3">Antibiotic biosynthesis monooxygenase</fullName>
    </submittedName>
</protein>
<dbReference type="PANTHER" id="PTHR40057">
    <property type="entry name" value="SLR1162 PROTEIN"/>
    <property type="match status" value="1"/>
</dbReference>
<keyword evidence="3" id="KW-0503">Monooxygenase</keyword>